<comment type="caution">
    <text evidence="6">The sequence shown here is derived from an EMBL/GenBank/DDBJ whole genome shotgun (WGS) entry which is preliminary data.</text>
</comment>
<dbReference type="Gene3D" id="1.20.5.1930">
    <property type="match status" value="1"/>
</dbReference>
<dbReference type="InterPro" id="IPR050482">
    <property type="entry name" value="Sensor_HK_TwoCompSys"/>
</dbReference>
<sequence length="384" mass="41385">MTPETQDLVSWPRDLRGKLRLACEGTDSPTGVYPPLDRANLPRWVWCVLTWSMAAASLALVSYSELALLGFFIVLPMIWWVYTKWWTAVVGHLIFGAGFAAAGYLRGDEAWWVNSIIMVVVVLVTGTWVTWVHIVRYEAIHALADKEKALAALARTQGELVAAERAAGIAAEHERWSREVHDTLAQGFISVVNLAQTALNDLSEHSERSEHSGSDSGEARTLYGLLAEIEAVGRDNLAEARALVAGESPSALRDDGLEAALRRLTRAPEHHGLDIVLVAELPAQMTSALEVAVLRIVQESLSNVVRHARAGRVDVVVSSSSEAGELIITVADDGVGAGGAPEGTGLTGMRARVETLGGTLTVDPLQEPDERGRVGTVVEARMPL</sequence>
<reference evidence="6 7" key="1">
    <citation type="submission" date="2019-06" db="EMBL/GenBank/DDBJ databases">
        <title>Draft genome sequence of Actinomyces johnsonii CCUG 34287T.</title>
        <authorList>
            <person name="Salva-Serra F."/>
            <person name="Cardew S."/>
            <person name="Moore E."/>
        </authorList>
    </citation>
    <scope>NUCLEOTIDE SEQUENCE [LARGE SCALE GENOMIC DNA]</scope>
    <source>
        <strain evidence="6 7">CCUG 34287</strain>
    </source>
</reference>
<evidence type="ECO:0000256" key="3">
    <source>
        <dbReference type="ARBA" id="ARBA00023012"/>
    </source>
</evidence>
<evidence type="ECO:0000256" key="1">
    <source>
        <dbReference type="ARBA" id="ARBA00022679"/>
    </source>
</evidence>
<feature type="domain" description="Histidine kinase/HSP90-like ATPase" evidence="5">
    <location>
        <begin position="288"/>
        <end position="384"/>
    </location>
</feature>
<dbReference type="PANTHER" id="PTHR24421">
    <property type="entry name" value="NITRATE/NITRITE SENSOR PROTEIN NARX-RELATED"/>
    <property type="match status" value="1"/>
</dbReference>
<dbReference type="InterPro" id="IPR036890">
    <property type="entry name" value="HATPase_C_sf"/>
</dbReference>
<keyword evidence="1" id="KW-0808">Transferase</keyword>
<protein>
    <submittedName>
        <fullName evidence="6">Sensor histidine kinase</fullName>
    </submittedName>
</protein>
<dbReference type="RefSeq" id="WP_141424343.1">
    <property type="nucleotide sequence ID" value="NZ_JASPFB010000009.1"/>
</dbReference>
<dbReference type="InterPro" id="IPR003594">
    <property type="entry name" value="HATPase_dom"/>
</dbReference>
<keyword evidence="3" id="KW-0902">Two-component regulatory system</keyword>
<dbReference type="CDD" id="cd16917">
    <property type="entry name" value="HATPase_UhpB-NarQ-NarX-like"/>
    <property type="match status" value="1"/>
</dbReference>
<feature type="transmembrane region" description="Helical" evidence="4">
    <location>
        <begin position="66"/>
        <end position="82"/>
    </location>
</feature>
<dbReference type="PIRSF" id="PIRSF037434">
    <property type="entry name" value="STHK_ChrS"/>
    <property type="match status" value="1"/>
</dbReference>
<dbReference type="InterPro" id="IPR017205">
    <property type="entry name" value="Sig_transdc_His_kinase_ChrS"/>
</dbReference>
<evidence type="ECO:0000313" key="6">
    <source>
        <dbReference type="EMBL" id="TQD43160.1"/>
    </source>
</evidence>
<proteinExistence type="predicted"/>
<evidence type="ECO:0000313" key="7">
    <source>
        <dbReference type="Proteomes" id="UP000319010"/>
    </source>
</evidence>
<dbReference type="GO" id="GO:0000160">
    <property type="term" value="P:phosphorelay signal transduction system"/>
    <property type="evidence" value="ECO:0007669"/>
    <property type="project" value="UniProtKB-KW"/>
</dbReference>
<dbReference type="PANTHER" id="PTHR24421:SF62">
    <property type="entry name" value="SENSORY TRANSDUCTION HISTIDINE KINASE"/>
    <property type="match status" value="1"/>
</dbReference>
<dbReference type="Proteomes" id="UP000319010">
    <property type="component" value="Unassembled WGS sequence"/>
</dbReference>
<name>A0A507ZZJ4_9ACTO</name>
<dbReference type="EMBL" id="VICB01000010">
    <property type="protein sequence ID" value="TQD43160.1"/>
    <property type="molecule type" value="Genomic_DNA"/>
</dbReference>
<keyword evidence="4" id="KW-1133">Transmembrane helix</keyword>
<keyword evidence="4" id="KW-0472">Membrane</keyword>
<dbReference type="Gene3D" id="3.30.565.10">
    <property type="entry name" value="Histidine kinase-like ATPase, C-terminal domain"/>
    <property type="match status" value="1"/>
</dbReference>
<feature type="transmembrane region" description="Helical" evidence="4">
    <location>
        <begin position="88"/>
        <end position="105"/>
    </location>
</feature>
<gene>
    <name evidence="6" type="ORF">FK256_07740</name>
</gene>
<dbReference type="SUPFAM" id="SSF55874">
    <property type="entry name" value="ATPase domain of HSP90 chaperone/DNA topoisomerase II/histidine kinase"/>
    <property type="match status" value="1"/>
</dbReference>
<feature type="transmembrane region" description="Helical" evidence="4">
    <location>
        <begin position="112"/>
        <end position="131"/>
    </location>
</feature>
<evidence type="ECO:0000256" key="4">
    <source>
        <dbReference type="SAM" id="Phobius"/>
    </source>
</evidence>
<evidence type="ECO:0000259" key="5">
    <source>
        <dbReference type="SMART" id="SM00387"/>
    </source>
</evidence>
<organism evidence="6 7">
    <name type="scientific">Actinomyces johnsonii</name>
    <dbReference type="NCBI Taxonomy" id="544581"/>
    <lineage>
        <taxon>Bacteria</taxon>
        <taxon>Bacillati</taxon>
        <taxon>Actinomycetota</taxon>
        <taxon>Actinomycetes</taxon>
        <taxon>Actinomycetales</taxon>
        <taxon>Actinomycetaceae</taxon>
        <taxon>Actinomyces</taxon>
    </lineage>
</organism>
<dbReference type="Pfam" id="PF02518">
    <property type="entry name" value="HATPase_c"/>
    <property type="match status" value="1"/>
</dbReference>
<dbReference type="GO" id="GO:0016301">
    <property type="term" value="F:kinase activity"/>
    <property type="evidence" value="ECO:0007669"/>
    <property type="project" value="UniProtKB-KW"/>
</dbReference>
<keyword evidence="2 6" id="KW-0418">Kinase</keyword>
<dbReference type="AlphaFoldDB" id="A0A507ZZJ4"/>
<dbReference type="SMART" id="SM00387">
    <property type="entry name" value="HATPase_c"/>
    <property type="match status" value="1"/>
</dbReference>
<accession>A0A507ZZJ4</accession>
<keyword evidence="4" id="KW-0812">Transmembrane</keyword>
<evidence type="ECO:0000256" key="2">
    <source>
        <dbReference type="ARBA" id="ARBA00022777"/>
    </source>
</evidence>